<evidence type="ECO:0000256" key="1">
    <source>
        <dbReference type="SAM" id="Phobius"/>
    </source>
</evidence>
<dbReference type="Gene3D" id="3.30.700.10">
    <property type="entry name" value="Glycoprotein, Type 4 Pilin"/>
    <property type="match status" value="1"/>
</dbReference>
<evidence type="ECO:0000313" key="3">
    <source>
        <dbReference type="Proteomes" id="UP001139333"/>
    </source>
</evidence>
<keyword evidence="3" id="KW-1185">Reference proteome</keyword>
<dbReference type="AlphaFoldDB" id="A0A9X2CKY0"/>
<comment type="caution">
    <text evidence="2">The sequence shown here is derived from an EMBL/GenBank/DDBJ whole genome shotgun (WGS) entry which is preliminary data.</text>
</comment>
<dbReference type="InterPro" id="IPR012902">
    <property type="entry name" value="N_methyl_site"/>
</dbReference>
<dbReference type="EMBL" id="JAKIKP010000003">
    <property type="protein sequence ID" value="MCL1142100.1"/>
    <property type="molecule type" value="Genomic_DNA"/>
</dbReference>
<name>A0A9X2CKY0_9GAMM</name>
<evidence type="ECO:0000313" key="2">
    <source>
        <dbReference type="EMBL" id="MCL1142100.1"/>
    </source>
</evidence>
<sequence length="161" mass="17640">MNFKRLSSKPNGFSLVELVTTIILIGIMAAVVLPRFFSQSSYSAYTVRNEFISELRQAQLRALNNTDRCFEINVTSSGYQLRQYADRSGTACSSLIRSEALQGFSGDATVSLTLSASQTFTITYDALGRIISPSCSGPCFDINADETLQIAIESEGYIYAL</sequence>
<proteinExistence type="predicted"/>
<dbReference type="InterPro" id="IPR045584">
    <property type="entry name" value="Pilin-like"/>
</dbReference>
<dbReference type="SUPFAM" id="SSF54523">
    <property type="entry name" value="Pili subunits"/>
    <property type="match status" value="1"/>
</dbReference>
<dbReference type="Pfam" id="PF07963">
    <property type="entry name" value="N_methyl"/>
    <property type="match status" value="1"/>
</dbReference>
<feature type="transmembrane region" description="Helical" evidence="1">
    <location>
        <begin position="12"/>
        <end position="33"/>
    </location>
</feature>
<protein>
    <submittedName>
        <fullName evidence="2">Prepilin-type N-terminal cleavage/methylation domain-containing protein</fullName>
    </submittedName>
</protein>
<dbReference type="NCBIfam" id="TIGR02532">
    <property type="entry name" value="IV_pilin_GFxxxE"/>
    <property type="match status" value="1"/>
</dbReference>
<dbReference type="RefSeq" id="WP_248994786.1">
    <property type="nucleotide sequence ID" value="NZ_JAKIKP010000003.1"/>
</dbReference>
<reference evidence="2" key="1">
    <citation type="submission" date="2022-01" db="EMBL/GenBank/DDBJ databases">
        <title>Whole genome-based taxonomy of the Shewanellaceae.</title>
        <authorList>
            <person name="Martin-Rodriguez A.J."/>
        </authorList>
    </citation>
    <scope>NUCLEOTIDE SEQUENCE</scope>
    <source>
        <strain evidence="2">DSM 16422</strain>
    </source>
</reference>
<keyword evidence="1" id="KW-1133">Transmembrane helix</keyword>
<keyword evidence="1" id="KW-0472">Membrane</keyword>
<gene>
    <name evidence="2" type="ORF">L2672_05265</name>
</gene>
<accession>A0A9X2CKY0</accession>
<organism evidence="2 3">
    <name type="scientific">Shewanella gaetbuli</name>
    <dbReference type="NCBI Taxonomy" id="220752"/>
    <lineage>
        <taxon>Bacteria</taxon>
        <taxon>Pseudomonadati</taxon>
        <taxon>Pseudomonadota</taxon>
        <taxon>Gammaproteobacteria</taxon>
        <taxon>Alteromonadales</taxon>
        <taxon>Shewanellaceae</taxon>
        <taxon>Shewanella</taxon>
    </lineage>
</organism>
<keyword evidence="1" id="KW-0812">Transmembrane</keyword>
<dbReference type="Proteomes" id="UP001139333">
    <property type="component" value="Unassembled WGS sequence"/>
</dbReference>